<evidence type="ECO:0000256" key="2">
    <source>
        <dbReference type="ARBA" id="ARBA00022980"/>
    </source>
</evidence>
<accession>A0A2W4ZN87</accession>
<evidence type="ECO:0000256" key="5">
    <source>
        <dbReference type="ARBA" id="ARBA00035525"/>
    </source>
</evidence>
<dbReference type="Pfam" id="PF00410">
    <property type="entry name" value="Ribosomal_S8"/>
    <property type="match status" value="1"/>
</dbReference>
<evidence type="ECO:0000313" key="8">
    <source>
        <dbReference type="Proteomes" id="UP000249557"/>
    </source>
</evidence>
<comment type="subunit">
    <text evidence="6">Part of the 30S ribosomal subunit. Contacts proteins S5 and S12.</text>
</comment>
<evidence type="ECO:0000256" key="3">
    <source>
        <dbReference type="ARBA" id="ARBA00023274"/>
    </source>
</evidence>
<reference evidence="7 8" key="1">
    <citation type="submission" date="2017-08" db="EMBL/GenBank/DDBJ databases">
        <title>Infants hospitalized years apart are colonized by the same room-sourced microbial strains.</title>
        <authorList>
            <person name="Brooks B."/>
            <person name="Olm M.R."/>
            <person name="Firek B.A."/>
            <person name="Baker R."/>
            <person name="Thomas B.C."/>
            <person name="Morowitz M.J."/>
            <person name="Banfield J.F."/>
        </authorList>
    </citation>
    <scope>NUCLEOTIDE SEQUENCE [LARGE SCALE GENOMIC DNA]</scope>
    <source>
        <strain evidence="7">S2_018_000_R2_104</strain>
    </source>
</reference>
<dbReference type="GO" id="GO:0006412">
    <property type="term" value="P:translation"/>
    <property type="evidence" value="ECO:0007669"/>
    <property type="project" value="InterPro"/>
</dbReference>
<sequence length="38" mass="4191">MSMNDPLGDMLTRIRNGQTARKAVIVAPFSKLQEAVCQ</sequence>
<evidence type="ECO:0000313" key="7">
    <source>
        <dbReference type="EMBL" id="PZO81559.1"/>
    </source>
</evidence>
<comment type="caution">
    <text evidence="7">The sequence shown here is derived from an EMBL/GenBank/DDBJ whole genome shotgun (WGS) entry which is preliminary data.</text>
</comment>
<feature type="non-terminal residue" evidence="7">
    <location>
        <position position="38"/>
    </location>
</feature>
<dbReference type="AlphaFoldDB" id="A0A2W4ZN87"/>
<protein>
    <recommendedName>
        <fullName evidence="4">Small ribosomal subunit protein uS8</fullName>
    </recommendedName>
    <alternativeName>
        <fullName evidence="5">30S ribosomal protein S8</fullName>
    </alternativeName>
</protein>
<keyword evidence="3" id="KW-0687">Ribonucleoprotein</keyword>
<dbReference type="GO" id="GO:0003735">
    <property type="term" value="F:structural constituent of ribosome"/>
    <property type="evidence" value="ECO:0007669"/>
    <property type="project" value="InterPro"/>
</dbReference>
<organism evidence="7 8">
    <name type="scientific">Micavibrio aeruginosavorus</name>
    <dbReference type="NCBI Taxonomy" id="349221"/>
    <lineage>
        <taxon>Bacteria</taxon>
        <taxon>Pseudomonadati</taxon>
        <taxon>Bdellovibrionota</taxon>
        <taxon>Bdellovibrionia</taxon>
        <taxon>Bdellovibrionales</taxon>
        <taxon>Pseudobdellovibrionaceae</taxon>
        <taxon>Micavibrio</taxon>
    </lineage>
</organism>
<proteinExistence type="inferred from homology"/>
<evidence type="ECO:0000256" key="1">
    <source>
        <dbReference type="ARBA" id="ARBA00006471"/>
    </source>
</evidence>
<keyword evidence="2 7" id="KW-0689">Ribosomal protein</keyword>
<dbReference type="GO" id="GO:0005840">
    <property type="term" value="C:ribosome"/>
    <property type="evidence" value="ECO:0007669"/>
    <property type="project" value="UniProtKB-KW"/>
</dbReference>
<dbReference type="EMBL" id="QFNK01000296">
    <property type="protein sequence ID" value="PZO81559.1"/>
    <property type="molecule type" value="Genomic_DNA"/>
</dbReference>
<evidence type="ECO:0000256" key="4">
    <source>
        <dbReference type="ARBA" id="ARBA00035258"/>
    </source>
</evidence>
<dbReference type="InterPro" id="IPR035987">
    <property type="entry name" value="Ribosomal_uS8_sf"/>
</dbReference>
<dbReference type="SUPFAM" id="SSF56047">
    <property type="entry name" value="Ribosomal protein S8"/>
    <property type="match status" value="1"/>
</dbReference>
<gene>
    <name evidence="7" type="primary">rpsH</name>
    <name evidence="7" type="ORF">DI626_10720</name>
</gene>
<evidence type="ECO:0000256" key="6">
    <source>
        <dbReference type="ARBA" id="ARBA00046740"/>
    </source>
</evidence>
<dbReference type="GO" id="GO:1990904">
    <property type="term" value="C:ribonucleoprotein complex"/>
    <property type="evidence" value="ECO:0007669"/>
    <property type="project" value="UniProtKB-KW"/>
</dbReference>
<comment type="similarity">
    <text evidence="1">Belongs to the universal ribosomal protein uS8 family.</text>
</comment>
<dbReference type="Proteomes" id="UP000249557">
    <property type="component" value="Unassembled WGS sequence"/>
</dbReference>
<name>A0A2W4ZN87_9BACT</name>
<dbReference type="Gene3D" id="3.30.1370.30">
    <property type="match status" value="1"/>
</dbReference>
<dbReference type="InterPro" id="IPR000630">
    <property type="entry name" value="Ribosomal_uS8"/>
</dbReference>